<proteinExistence type="inferred from homology"/>
<comment type="caution">
    <text evidence="3">The sequence shown here is derived from an EMBL/GenBank/DDBJ whole genome shotgun (WGS) entry which is preliminary data.</text>
</comment>
<dbReference type="InterPro" id="IPR005269">
    <property type="entry name" value="LOG"/>
</dbReference>
<gene>
    <name evidence="3" type="ORF">Aru02nite_26650</name>
</gene>
<dbReference type="PANTHER" id="PTHR31223:SF70">
    <property type="entry name" value="LOG FAMILY PROTEIN YJL055W"/>
    <property type="match status" value="1"/>
</dbReference>
<reference evidence="3" key="1">
    <citation type="submission" date="2021-01" db="EMBL/GenBank/DDBJ databases">
        <title>Whole genome shotgun sequence of Actinocatenispora rupis NBRC 107355.</title>
        <authorList>
            <person name="Komaki H."/>
            <person name="Tamura T."/>
        </authorList>
    </citation>
    <scope>NUCLEOTIDE SEQUENCE</scope>
    <source>
        <strain evidence="3">NBRC 107355</strain>
    </source>
</reference>
<name>A0A8J3J537_9ACTN</name>
<dbReference type="Gene3D" id="3.40.50.450">
    <property type="match status" value="1"/>
</dbReference>
<sequence length="180" mass="18733">MAAIAVFCGSSTVVAKTFLDLAYEVGSEVARRGHTLVSGGGRVGMMGAVAGGARAAGGRTVGVIPEVLYGREVADTDSAELIVTADMADRKNRMVERSDAFVALPGGIGTMDELFEVWTTAHLGLHDKPMVLLSPDDFYAGLLSYVDSLVEHRFLGAGARAKLHVVQTAAAALDVVEAAL</sequence>
<dbReference type="GO" id="GO:0005829">
    <property type="term" value="C:cytosol"/>
    <property type="evidence" value="ECO:0007669"/>
    <property type="project" value="TreeGrafter"/>
</dbReference>
<protein>
    <recommendedName>
        <fullName evidence="2">Cytokinin riboside 5'-monophosphate phosphoribohydrolase</fullName>
        <ecNumber evidence="2">3.2.2.n1</ecNumber>
    </recommendedName>
</protein>
<dbReference type="Pfam" id="PF03641">
    <property type="entry name" value="Lysine_decarbox"/>
    <property type="match status" value="1"/>
</dbReference>
<dbReference type="NCBIfam" id="TIGR00730">
    <property type="entry name" value="Rossman fold protein, TIGR00730 family"/>
    <property type="match status" value="1"/>
</dbReference>
<keyword evidence="2" id="KW-0203">Cytokinin biosynthesis</keyword>
<dbReference type="AlphaFoldDB" id="A0A8J3J537"/>
<dbReference type="SUPFAM" id="SSF102405">
    <property type="entry name" value="MCP/YpsA-like"/>
    <property type="match status" value="1"/>
</dbReference>
<evidence type="ECO:0000313" key="4">
    <source>
        <dbReference type="Proteomes" id="UP000612808"/>
    </source>
</evidence>
<organism evidence="3 4">
    <name type="scientific">Actinocatenispora rupis</name>
    <dbReference type="NCBI Taxonomy" id="519421"/>
    <lineage>
        <taxon>Bacteria</taxon>
        <taxon>Bacillati</taxon>
        <taxon>Actinomycetota</taxon>
        <taxon>Actinomycetes</taxon>
        <taxon>Micromonosporales</taxon>
        <taxon>Micromonosporaceae</taxon>
        <taxon>Actinocatenispora</taxon>
    </lineage>
</organism>
<comment type="catalytic activity">
    <reaction evidence="2">
        <text>N(6)-(dimethylallyl)adenosine 5'-phosphate + H2O = N(6)-dimethylallyladenine + D-ribose 5-phosphate</text>
        <dbReference type="Rhea" id="RHEA:48560"/>
        <dbReference type="ChEBI" id="CHEBI:15377"/>
        <dbReference type="ChEBI" id="CHEBI:17660"/>
        <dbReference type="ChEBI" id="CHEBI:57526"/>
        <dbReference type="ChEBI" id="CHEBI:78346"/>
        <dbReference type="EC" id="3.2.2.n1"/>
    </reaction>
</comment>
<evidence type="ECO:0000256" key="1">
    <source>
        <dbReference type="ARBA" id="ARBA00006763"/>
    </source>
</evidence>
<evidence type="ECO:0000256" key="2">
    <source>
        <dbReference type="RuleBase" id="RU363015"/>
    </source>
</evidence>
<dbReference type="RefSeq" id="WP_203657783.1">
    <property type="nucleotide sequence ID" value="NZ_BAAAZM010000005.1"/>
</dbReference>
<comment type="catalytic activity">
    <reaction evidence="2">
        <text>9-ribosyl-trans-zeatin 5'-phosphate + H2O = trans-zeatin + D-ribose 5-phosphate</text>
        <dbReference type="Rhea" id="RHEA:48564"/>
        <dbReference type="ChEBI" id="CHEBI:15377"/>
        <dbReference type="ChEBI" id="CHEBI:16522"/>
        <dbReference type="ChEBI" id="CHEBI:78346"/>
        <dbReference type="ChEBI" id="CHEBI:87947"/>
        <dbReference type="EC" id="3.2.2.n1"/>
    </reaction>
</comment>
<dbReference type="EMBL" id="BOMB01000015">
    <property type="protein sequence ID" value="GID11776.1"/>
    <property type="molecule type" value="Genomic_DNA"/>
</dbReference>
<comment type="similarity">
    <text evidence="1 2">Belongs to the LOG family.</text>
</comment>
<evidence type="ECO:0000313" key="3">
    <source>
        <dbReference type="EMBL" id="GID11776.1"/>
    </source>
</evidence>
<dbReference type="Proteomes" id="UP000612808">
    <property type="component" value="Unassembled WGS sequence"/>
</dbReference>
<dbReference type="PANTHER" id="PTHR31223">
    <property type="entry name" value="LOG FAMILY PROTEIN YJL055W"/>
    <property type="match status" value="1"/>
</dbReference>
<keyword evidence="4" id="KW-1185">Reference proteome</keyword>
<dbReference type="GO" id="GO:0009691">
    <property type="term" value="P:cytokinin biosynthetic process"/>
    <property type="evidence" value="ECO:0007669"/>
    <property type="project" value="UniProtKB-UniRule"/>
</dbReference>
<dbReference type="InterPro" id="IPR031100">
    <property type="entry name" value="LOG_fam"/>
</dbReference>
<keyword evidence="2" id="KW-0378">Hydrolase</keyword>
<dbReference type="GO" id="GO:0016799">
    <property type="term" value="F:hydrolase activity, hydrolyzing N-glycosyl compounds"/>
    <property type="evidence" value="ECO:0007669"/>
    <property type="project" value="TreeGrafter"/>
</dbReference>
<dbReference type="EC" id="3.2.2.n1" evidence="2"/>
<accession>A0A8J3J537</accession>